<dbReference type="Gene3D" id="3.40.50.1000">
    <property type="entry name" value="HAD superfamily/HAD-like"/>
    <property type="match status" value="1"/>
</dbReference>
<dbReference type="RefSeq" id="WP_230067806.1">
    <property type="nucleotide sequence ID" value="NZ_BAABLL010000001.1"/>
</dbReference>
<sequence length="260" mass="27735">MNTFSLLDTVAKQPLPLLILDFDGTVCLGDGPVLAYADAAATFLPESARQELKDAVDAFLSHDPEAAAYKDGYAAVAALAGTRVSHEQLDWAYAESRRRLASGEVEISTAPGLASFLESLSGKVLRVLLTNAPVIGVHESLTKLGLADVVDAVVPEAGKPENFTPLLTTLLAHRAPYELMSVGDVWLNDIEPALRAGCATAFIDRFEHRTGAANLSATHFELLYPGITAWASHPEKFSTVHPSSTNHPDNAAPLPEKAQL</sequence>
<gene>
    <name evidence="2" type="ORF">ACFOW9_02210</name>
</gene>
<keyword evidence="2" id="KW-0378">Hydrolase</keyword>
<proteinExistence type="predicted"/>
<dbReference type="SUPFAM" id="SSF56784">
    <property type="entry name" value="HAD-like"/>
    <property type="match status" value="1"/>
</dbReference>
<dbReference type="InterPro" id="IPR023214">
    <property type="entry name" value="HAD_sf"/>
</dbReference>
<accession>A0ABV8QXC2</accession>
<dbReference type="Proteomes" id="UP001595773">
    <property type="component" value="Unassembled WGS sequence"/>
</dbReference>
<reference evidence="3" key="1">
    <citation type="journal article" date="2019" name="Int. J. Syst. Evol. Microbiol.">
        <title>The Global Catalogue of Microorganisms (GCM) 10K type strain sequencing project: providing services to taxonomists for standard genome sequencing and annotation.</title>
        <authorList>
            <consortium name="The Broad Institute Genomics Platform"/>
            <consortium name="The Broad Institute Genome Sequencing Center for Infectious Disease"/>
            <person name="Wu L."/>
            <person name="Ma J."/>
        </authorList>
    </citation>
    <scope>NUCLEOTIDE SEQUENCE [LARGE SCALE GENOMIC DNA]</scope>
    <source>
        <strain evidence="3">CGMCC 1.10698</strain>
    </source>
</reference>
<keyword evidence="3" id="KW-1185">Reference proteome</keyword>
<protein>
    <submittedName>
        <fullName evidence="2">HAD family hydrolase</fullName>
        <ecNumber evidence="2">3.1.3.-</ecNumber>
    </submittedName>
</protein>
<evidence type="ECO:0000313" key="3">
    <source>
        <dbReference type="Proteomes" id="UP001595773"/>
    </source>
</evidence>
<comment type="caution">
    <text evidence="2">The sequence shown here is derived from an EMBL/GenBank/DDBJ whole genome shotgun (WGS) entry which is preliminary data.</text>
</comment>
<feature type="region of interest" description="Disordered" evidence="1">
    <location>
        <begin position="237"/>
        <end position="260"/>
    </location>
</feature>
<dbReference type="InterPro" id="IPR036412">
    <property type="entry name" value="HAD-like_sf"/>
</dbReference>
<evidence type="ECO:0000256" key="1">
    <source>
        <dbReference type="SAM" id="MobiDB-lite"/>
    </source>
</evidence>
<name>A0ABV8QXC2_9MICC</name>
<evidence type="ECO:0000313" key="2">
    <source>
        <dbReference type="EMBL" id="MFC4264412.1"/>
    </source>
</evidence>
<dbReference type="GO" id="GO:0016787">
    <property type="term" value="F:hydrolase activity"/>
    <property type="evidence" value="ECO:0007669"/>
    <property type="project" value="UniProtKB-KW"/>
</dbReference>
<dbReference type="EMBL" id="JBHSCQ010000004">
    <property type="protein sequence ID" value="MFC4264412.1"/>
    <property type="molecule type" value="Genomic_DNA"/>
</dbReference>
<dbReference type="EC" id="3.1.3.-" evidence="2"/>
<organism evidence="2 3">
    <name type="scientific">Arthrobacter cryoconiti</name>
    <dbReference type="NCBI Taxonomy" id="748907"/>
    <lineage>
        <taxon>Bacteria</taxon>
        <taxon>Bacillati</taxon>
        <taxon>Actinomycetota</taxon>
        <taxon>Actinomycetes</taxon>
        <taxon>Micrococcales</taxon>
        <taxon>Micrococcaceae</taxon>
        <taxon>Arthrobacter</taxon>
    </lineage>
</organism>